<sequence length="233" mass="26277">MISEEFLKERLEFLHDQIQQAVVSSGRDKKSVKLIAISKFHPVKTIVNVFNYGQKAFGENYVQEAIYKQSELSGLPIEWHFTGRLQTNKIKNVVGQFEYIHTIDSIKLAKLLSSRLPEDGPSQKILLQVNIGDEPQKAGITVAELPFLAETILSLPKLKLCGLMCLPPITHKGKVVSCYFTKLRELRDRLEVLLDITLPELSMGMSNDYIQAIKEGATLIRIGTSIFGHRLNN</sequence>
<gene>
    <name evidence="6" type="ordered locus">LI0643</name>
</gene>
<accession>Q1MQN0</accession>
<dbReference type="NCBIfam" id="TIGR00044">
    <property type="entry name" value="YggS family pyridoxal phosphate-dependent enzyme"/>
    <property type="match status" value="1"/>
</dbReference>
<dbReference type="HOGENOM" id="CLU_059988_1_0_7"/>
<dbReference type="Proteomes" id="UP000002430">
    <property type="component" value="Chromosome"/>
</dbReference>
<dbReference type="HAMAP" id="MF_02087">
    <property type="entry name" value="PLP_homeostasis"/>
    <property type="match status" value="1"/>
</dbReference>
<dbReference type="STRING" id="363253.LI0643"/>
<dbReference type="OrthoDB" id="9804072at2"/>
<dbReference type="Gene3D" id="3.20.20.10">
    <property type="entry name" value="Alanine racemase"/>
    <property type="match status" value="1"/>
</dbReference>
<evidence type="ECO:0000256" key="4">
    <source>
        <dbReference type="RuleBase" id="RU004514"/>
    </source>
</evidence>
<evidence type="ECO:0000256" key="3">
    <source>
        <dbReference type="PIRSR" id="PIRSR004848-1"/>
    </source>
</evidence>
<dbReference type="PANTHER" id="PTHR10146">
    <property type="entry name" value="PROLINE SYNTHETASE CO-TRANSCRIBED BACTERIAL HOMOLOG PROTEIN"/>
    <property type="match status" value="1"/>
</dbReference>
<name>Q1MQN0_LAWIP</name>
<evidence type="ECO:0000256" key="2">
    <source>
        <dbReference type="HAMAP-Rule" id="MF_02087"/>
    </source>
</evidence>
<reference evidence="6 7" key="1">
    <citation type="submission" date="2005-11" db="EMBL/GenBank/DDBJ databases">
        <title>The complete genome sequence of Lawsonia intracellularis: the causative agent of proliferative enteropathy.</title>
        <authorList>
            <person name="Kaur K."/>
            <person name="Zhang Q."/>
            <person name="Beckler D."/>
            <person name="Munir S."/>
            <person name="Li L."/>
            <person name="Kinsley K."/>
            <person name="Herron L."/>
            <person name="Peterson A."/>
            <person name="May B."/>
            <person name="Singh S."/>
            <person name="Gebhart C."/>
            <person name="Kapur V."/>
        </authorList>
    </citation>
    <scope>NUCLEOTIDE SEQUENCE [LARGE SCALE GENOMIC DNA]</scope>
    <source>
        <strain evidence="6 7">PHE/MN1-00</strain>
    </source>
</reference>
<evidence type="ECO:0000313" key="6">
    <source>
        <dbReference type="EMBL" id="CAJ54697.1"/>
    </source>
</evidence>
<comment type="similarity">
    <text evidence="2 4">Belongs to the pyridoxal phosphate-binding protein YggS/PROSC family.</text>
</comment>
<dbReference type="EMBL" id="AM180252">
    <property type="protein sequence ID" value="CAJ54697.1"/>
    <property type="molecule type" value="Genomic_DNA"/>
</dbReference>
<dbReference type="CDD" id="cd00635">
    <property type="entry name" value="PLPDE_III_YBL036c_like"/>
    <property type="match status" value="1"/>
</dbReference>
<proteinExistence type="inferred from homology"/>
<feature type="modified residue" description="N6-(pyridoxal phosphate)lysine" evidence="2 3">
    <location>
        <position position="39"/>
    </location>
</feature>
<organism evidence="6 7">
    <name type="scientific">Lawsonia intracellularis (strain PHE/MN1-00)</name>
    <dbReference type="NCBI Taxonomy" id="363253"/>
    <lineage>
        <taxon>Bacteria</taxon>
        <taxon>Pseudomonadati</taxon>
        <taxon>Thermodesulfobacteriota</taxon>
        <taxon>Desulfovibrionia</taxon>
        <taxon>Desulfovibrionales</taxon>
        <taxon>Desulfovibrionaceae</taxon>
        <taxon>Lawsonia</taxon>
    </lineage>
</organism>
<keyword evidence="7" id="KW-1185">Reference proteome</keyword>
<dbReference type="InterPro" id="IPR029066">
    <property type="entry name" value="PLP-binding_barrel"/>
</dbReference>
<dbReference type="Pfam" id="PF01168">
    <property type="entry name" value="Ala_racemase_N"/>
    <property type="match status" value="1"/>
</dbReference>
<dbReference type="AlphaFoldDB" id="Q1MQN0"/>
<dbReference type="GO" id="GO:0030170">
    <property type="term" value="F:pyridoxal phosphate binding"/>
    <property type="evidence" value="ECO:0007669"/>
    <property type="project" value="UniProtKB-UniRule"/>
</dbReference>
<dbReference type="FunFam" id="3.20.20.10:FF:000018">
    <property type="entry name" value="Pyridoxal phosphate homeostasis protein"/>
    <property type="match status" value="1"/>
</dbReference>
<feature type="domain" description="Alanine racemase N-terminal" evidence="5">
    <location>
        <begin position="31"/>
        <end position="229"/>
    </location>
</feature>
<dbReference type="RefSeq" id="WP_011526726.1">
    <property type="nucleotide sequence ID" value="NC_008011.1"/>
</dbReference>
<dbReference type="eggNOG" id="COG0325">
    <property type="taxonomic scope" value="Bacteria"/>
</dbReference>
<dbReference type="PIRSF" id="PIRSF004848">
    <property type="entry name" value="YBL036c_PLPDEIII"/>
    <property type="match status" value="1"/>
</dbReference>
<comment type="function">
    <text evidence="2">Pyridoxal 5'-phosphate (PLP)-binding protein, which is involved in PLP homeostasis.</text>
</comment>
<evidence type="ECO:0000259" key="5">
    <source>
        <dbReference type="Pfam" id="PF01168"/>
    </source>
</evidence>
<keyword evidence="1 2" id="KW-0663">Pyridoxal phosphate</keyword>
<dbReference type="InterPro" id="IPR011078">
    <property type="entry name" value="PyrdxlP_homeostasis"/>
</dbReference>
<evidence type="ECO:0000256" key="1">
    <source>
        <dbReference type="ARBA" id="ARBA00022898"/>
    </source>
</evidence>
<dbReference type="KEGG" id="lip:LI0643"/>
<comment type="cofactor">
    <cofactor evidence="3">
        <name>pyridoxal 5'-phosphate</name>
        <dbReference type="ChEBI" id="CHEBI:597326"/>
    </cofactor>
</comment>
<evidence type="ECO:0000313" key="7">
    <source>
        <dbReference type="Proteomes" id="UP000002430"/>
    </source>
</evidence>
<dbReference type="SUPFAM" id="SSF51419">
    <property type="entry name" value="PLP-binding barrel"/>
    <property type="match status" value="1"/>
</dbReference>
<dbReference type="InterPro" id="IPR001608">
    <property type="entry name" value="Ala_racemase_N"/>
</dbReference>
<dbReference type="PANTHER" id="PTHR10146:SF14">
    <property type="entry name" value="PYRIDOXAL PHOSPHATE HOMEOSTASIS PROTEIN"/>
    <property type="match status" value="1"/>
</dbReference>
<protein>
    <recommendedName>
        <fullName evidence="2">Pyridoxal phosphate homeostasis protein</fullName>
        <shortName evidence="2">PLP homeostasis protein</shortName>
    </recommendedName>
</protein>